<evidence type="ECO:0000256" key="1">
    <source>
        <dbReference type="SAM" id="Coils"/>
    </source>
</evidence>
<dbReference type="RefSeq" id="WP_139149046.1">
    <property type="nucleotide sequence ID" value="NZ_CAJFZX010000002.1"/>
</dbReference>
<organism evidence="2 3">
    <name type="scientific">Metabacillus idriensis</name>
    <dbReference type="NCBI Taxonomy" id="324768"/>
    <lineage>
        <taxon>Bacteria</taxon>
        <taxon>Bacillati</taxon>
        <taxon>Bacillota</taxon>
        <taxon>Bacilli</taxon>
        <taxon>Bacillales</taxon>
        <taxon>Bacillaceae</taxon>
        <taxon>Metabacillus</taxon>
    </lineage>
</organism>
<sequence>MKKVRGSIEKLIKENKEELLKDKRQLEKIEKRIDDKYSKVNS</sequence>
<dbReference type="Pfam" id="PF13040">
    <property type="entry name" value="Fur_reg_FbpB"/>
    <property type="match status" value="1"/>
</dbReference>
<evidence type="ECO:0000313" key="3">
    <source>
        <dbReference type="Proteomes" id="UP000441585"/>
    </source>
</evidence>
<accession>A0A6I2M7P9</accession>
<dbReference type="Proteomes" id="UP000441585">
    <property type="component" value="Unassembled WGS sequence"/>
</dbReference>
<keyword evidence="3" id="KW-1185">Reference proteome</keyword>
<feature type="coiled-coil region" evidence="1">
    <location>
        <begin position="9"/>
        <end position="36"/>
    </location>
</feature>
<proteinExistence type="predicted"/>
<dbReference type="AlphaFoldDB" id="A0A6I2M7P9"/>
<protein>
    <submittedName>
        <fullName evidence="2">FbpB family small basic protein</fullName>
    </submittedName>
</protein>
<gene>
    <name evidence="2" type="ORF">GJU41_02825</name>
</gene>
<reference evidence="2 3" key="1">
    <citation type="submission" date="2019-11" db="EMBL/GenBank/DDBJ databases">
        <title>Bacillus idriensis genome.</title>
        <authorList>
            <person name="Konopka E.N."/>
            <person name="Newman J.D."/>
        </authorList>
    </citation>
    <scope>NUCLEOTIDE SEQUENCE [LARGE SCALE GENOMIC DNA]</scope>
    <source>
        <strain evidence="2 3">DSM 19097</strain>
    </source>
</reference>
<keyword evidence="1" id="KW-0175">Coiled coil</keyword>
<dbReference type="EMBL" id="WKKF01000001">
    <property type="protein sequence ID" value="MRX52896.1"/>
    <property type="molecule type" value="Genomic_DNA"/>
</dbReference>
<evidence type="ECO:0000313" key="2">
    <source>
        <dbReference type="EMBL" id="MRX52896.1"/>
    </source>
</evidence>
<name>A0A6I2M7P9_9BACI</name>
<dbReference type="InterPro" id="IPR025004">
    <property type="entry name" value="SenN/SenS"/>
</dbReference>
<comment type="caution">
    <text evidence="2">The sequence shown here is derived from an EMBL/GenBank/DDBJ whole genome shotgun (WGS) entry which is preliminary data.</text>
</comment>